<dbReference type="Gene3D" id="2.40.30.170">
    <property type="match status" value="1"/>
</dbReference>
<gene>
    <name evidence="6" type="ORF">B0O44_103498</name>
</gene>
<dbReference type="AlphaFoldDB" id="A0A318UFV2"/>
<dbReference type="FunFam" id="2.40.30.170:FF:000010">
    <property type="entry name" value="Efflux RND transporter periplasmic adaptor subunit"/>
    <property type="match status" value="1"/>
</dbReference>
<evidence type="ECO:0000259" key="4">
    <source>
        <dbReference type="Pfam" id="PF25973"/>
    </source>
</evidence>
<dbReference type="InterPro" id="IPR058649">
    <property type="entry name" value="CzcB_C"/>
</dbReference>
<evidence type="ECO:0000256" key="1">
    <source>
        <dbReference type="ARBA" id="ARBA00009477"/>
    </source>
</evidence>
<dbReference type="Gene3D" id="1.10.287.470">
    <property type="entry name" value="Helix hairpin bin"/>
    <property type="match status" value="1"/>
</dbReference>
<dbReference type="Proteomes" id="UP000248198">
    <property type="component" value="Unassembled WGS sequence"/>
</dbReference>
<dbReference type="GO" id="GO:0022857">
    <property type="term" value="F:transmembrane transporter activity"/>
    <property type="evidence" value="ECO:0007669"/>
    <property type="project" value="InterPro"/>
</dbReference>
<accession>A0A318UFV2</accession>
<dbReference type="PANTHER" id="PTHR30097:SF16">
    <property type="entry name" value="CATION EFFLUX SYSTEM (CZCB-LIKE)"/>
    <property type="match status" value="1"/>
</dbReference>
<dbReference type="Pfam" id="PF25954">
    <property type="entry name" value="Beta-barrel_RND_2"/>
    <property type="match status" value="1"/>
</dbReference>
<dbReference type="EMBL" id="QKLU01000003">
    <property type="protein sequence ID" value="PYF75051.1"/>
    <property type="molecule type" value="Genomic_DNA"/>
</dbReference>
<sequence length="368" mass="40927">MRHLILTGGFILLMASCAQKKEKEQAAGHQIMGDTLIIAEHSPLGKKLKTDTVHIAPYRMKLSSAATVKAIPNFFADIAPPFSGRVTKVYMKLGMNVNPGSPLFEMVSSDFMESQKNYFSSKSELKKAELDLKRQKDLKKNGVASSKDLEEAESTFEVAQKEYQNNRAALKIFNVDPDHMSLGQPLIIRSPIKGQVITNELVTGHYIKDDDAPHARVAELNKVWVVGQVKEKDIRFIHPGDEVDIDVAAYPDSRISGKVYHVDQLVDEETRSVQVLIVCENPGYKLKPGMYATVNFTDNPLQAAFVPVKAVLQMNDNSFVFVEIAPGRYLRRKVVTGPVENDQILIRSGLQAGERIVAQGGFYLLQAK</sequence>
<dbReference type="OrthoDB" id="998050at2"/>
<evidence type="ECO:0000259" key="5">
    <source>
        <dbReference type="Pfam" id="PF25975"/>
    </source>
</evidence>
<dbReference type="GO" id="GO:0016020">
    <property type="term" value="C:membrane"/>
    <property type="evidence" value="ECO:0007669"/>
    <property type="project" value="InterPro"/>
</dbReference>
<dbReference type="PROSITE" id="PS51257">
    <property type="entry name" value="PROKAR_LIPOPROTEIN"/>
    <property type="match status" value="1"/>
</dbReference>
<comment type="similarity">
    <text evidence="1">Belongs to the membrane fusion protein (MFP) (TC 8.A.1) family.</text>
</comment>
<proteinExistence type="inferred from homology"/>
<dbReference type="InterPro" id="IPR051909">
    <property type="entry name" value="MFP_Cation_Efflux"/>
</dbReference>
<protein>
    <submittedName>
        <fullName evidence="6">Cobalt-zinc-cadmium efflux system membrane fusion protein</fullName>
    </submittedName>
</protein>
<dbReference type="PANTHER" id="PTHR30097">
    <property type="entry name" value="CATION EFFLUX SYSTEM PROTEIN CUSB"/>
    <property type="match status" value="1"/>
</dbReference>
<feature type="domain" description="CzcB-like C-terminal circularly permuted SH3-like" evidence="5">
    <location>
        <begin position="306"/>
        <end position="364"/>
    </location>
</feature>
<dbReference type="Pfam" id="PF25975">
    <property type="entry name" value="CzcB_C"/>
    <property type="match status" value="1"/>
</dbReference>
<dbReference type="SUPFAM" id="SSF111369">
    <property type="entry name" value="HlyD-like secretion proteins"/>
    <property type="match status" value="1"/>
</dbReference>
<dbReference type="RefSeq" id="WP_110830044.1">
    <property type="nucleotide sequence ID" value="NZ_QKLU01000003.1"/>
</dbReference>
<dbReference type="Pfam" id="PF25973">
    <property type="entry name" value="BSH_CzcB"/>
    <property type="match status" value="1"/>
</dbReference>
<evidence type="ECO:0000313" key="6">
    <source>
        <dbReference type="EMBL" id="PYF75051.1"/>
    </source>
</evidence>
<dbReference type="InterPro" id="IPR058647">
    <property type="entry name" value="BSH_CzcB-like"/>
</dbReference>
<dbReference type="InterPro" id="IPR006143">
    <property type="entry name" value="RND_pump_MFP"/>
</dbReference>
<dbReference type="InterPro" id="IPR058792">
    <property type="entry name" value="Beta-barrel_RND_2"/>
</dbReference>
<dbReference type="NCBIfam" id="TIGR01730">
    <property type="entry name" value="RND_mfp"/>
    <property type="match status" value="1"/>
</dbReference>
<dbReference type="Gene3D" id="2.40.50.100">
    <property type="match status" value="1"/>
</dbReference>
<dbReference type="Gene3D" id="2.40.420.20">
    <property type="match status" value="1"/>
</dbReference>
<keyword evidence="2" id="KW-0813">Transport</keyword>
<evidence type="ECO:0000313" key="7">
    <source>
        <dbReference type="Proteomes" id="UP000248198"/>
    </source>
</evidence>
<evidence type="ECO:0000259" key="3">
    <source>
        <dbReference type="Pfam" id="PF25954"/>
    </source>
</evidence>
<organism evidence="6 7">
    <name type="scientific">Pedobacter nutrimenti</name>
    <dbReference type="NCBI Taxonomy" id="1241337"/>
    <lineage>
        <taxon>Bacteria</taxon>
        <taxon>Pseudomonadati</taxon>
        <taxon>Bacteroidota</taxon>
        <taxon>Sphingobacteriia</taxon>
        <taxon>Sphingobacteriales</taxon>
        <taxon>Sphingobacteriaceae</taxon>
        <taxon>Pedobacter</taxon>
    </lineage>
</organism>
<feature type="domain" description="CusB-like beta-barrel" evidence="3">
    <location>
        <begin position="222"/>
        <end position="298"/>
    </location>
</feature>
<keyword evidence="7" id="KW-1185">Reference proteome</keyword>
<reference evidence="6 7" key="1">
    <citation type="submission" date="2018-06" db="EMBL/GenBank/DDBJ databases">
        <title>Genomic Encyclopedia of Archaeal and Bacterial Type Strains, Phase II (KMG-II): from individual species to whole genera.</title>
        <authorList>
            <person name="Goeker M."/>
        </authorList>
    </citation>
    <scope>NUCLEOTIDE SEQUENCE [LARGE SCALE GENOMIC DNA]</scope>
    <source>
        <strain evidence="6 7">DSM 27372</strain>
    </source>
</reference>
<evidence type="ECO:0000256" key="2">
    <source>
        <dbReference type="ARBA" id="ARBA00022448"/>
    </source>
</evidence>
<comment type="caution">
    <text evidence="6">The sequence shown here is derived from an EMBL/GenBank/DDBJ whole genome shotgun (WGS) entry which is preliminary data.</text>
</comment>
<name>A0A318UFV2_9SPHI</name>
<feature type="domain" description="CzcB-like barrel-sandwich hybrid" evidence="4">
    <location>
        <begin position="76"/>
        <end position="211"/>
    </location>
</feature>